<reference evidence="2 3" key="1">
    <citation type="submission" date="2016-11" db="EMBL/GenBank/DDBJ databases">
        <authorList>
            <person name="Jaros S."/>
            <person name="Januszkiewicz K."/>
            <person name="Wedrychowicz H."/>
        </authorList>
    </citation>
    <scope>NUCLEOTIDE SEQUENCE [LARGE SCALE GENOMIC DNA]</scope>
    <source>
        <strain evidence="2 3">DSM 15970</strain>
    </source>
</reference>
<evidence type="ECO:0000313" key="2">
    <source>
        <dbReference type="EMBL" id="SHI74689.1"/>
    </source>
</evidence>
<dbReference type="CDD" id="cd04908">
    <property type="entry name" value="ACT_Bt0572_1"/>
    <property type="match status" value="1"/>
</dbReference>
<dbReference type="Proteomes" id="UP000184342">
    <property type="component" value="Unassembled WGS sequence"/>
</dbReference>
<evidence type="ECO:0000313" key="3">
    <source>
        <dbReference type="Proteomes" id="UP000184342"/>
    </source>
</evidence>
<feature type="domain" description="ACT" evidence="1">
    <location>
        <begin position="1"/>
        <end position="135"/>
    </location>
</feature>
<dbReference type="InterPro" id="IPR045739">
    <property type="entry name" value="ACT_dom_pair"/>
</dbReference>
<name>A0A1M6DNH1_9FIRM</name>
<accession>A0A1M6DNH1</accession>
<dbReference type="RefSeq" id="WP_073993032.1">
    <property type="nucleotide sequence ID" value="NZ_FQYT01000006.1"/>
</dbReference>
<dbReference type="AlphaFoldDB" id="A0A1M6DNH1"/>
<dbReference type="OrthoDB" id="9790662at2"/>
<sequence length="144" mass="16141">MCIKQLAVFMENREGRLDNVIKTLHENQVDIISFSLADTTEYGMLRMVVSDPEKARLVLKENGFSSMLTDVLAVKMSDYFRDLNKLLEAVSGAGLNIEYMYVLSTVKGGSAIITKFSDAQKALQILDSNNITVYTFEEIMNLGK</sequence>
<dbReference type="PANTHER" id="PTHR40099:SF1">
    <property type="entry name" value="ACETOLACTATE SYNTHASE, SMALL SUBUNIT"/>
    <property type="match status" value="1"/>
</dbReference>
<organism evidence="2 3">
    <name type="scientific">Parasporobacterium paucivorans DSM 15970</name>
    <dbReference type="NCBI Taxonomy" id="1122934"/>
    <lineage>
        <taxon>Bacteria</taxon>
        <taxon>Bacillati</taxon>
        <taxon>Bacillota</taxon>
        <taxon>Clostridia</taxon>
        <taxon>Lachnospirales</taxon>
        <taxon>Lachnospiraceae</taxon>
        <taxon>Parasporobacterium</taxon>
    </lineage>
</organism>
<dbReference type="EMBL" id="FQYT01000006">
    <property type="protein sequence ID" value="SHI74689.1"/>
    <property type="molecule type" value="Genomic_DNA"/>
</dbReference>
<dbReference type="Gene3D" id="3.30.2130.10">
    <property type="entry name" value="VC0802-like"/>
    <property type="match status" value="1"/>
</dbReference>
<proteinExistence type="predicted"/>
<dbReference type="InterPro" id="IPR045865">
    <property type="entry name" value="ACT-like_dom_sf"/>
</dbReference>
<evidence type="ECO:0000259" key="1">
    <source>
        <dbReference type="Pfam" id="PF19571"/>
    </source>
</evidence>
<dbReference type="Pfam" id="PF19571">
    <property type="entry name" value="ACT_8"/>
    <property type="match status" value="1"/>
</dbReference>
<dbReference type="SUPFAM" id="SSF55021">
    <property type="entry name" value="ACT-like"/>
    <property type="match status" value="2"/>
</dbReference>
<dbReference type="PANTHER" id="PTHR40099">
    <property type="entry name" value="ACETOLACTATE SYNTHASE, SMALL SUBUNIT"/>
    <property type="match status" value="1"/>
</dbReference>
<protein>
    <submittedName>
        <fullName evidence="2">Uncharacterized conserved protein, contains tandem ACT domains</fullName>
    </submittedName>
</protein>
<keyword evidence="3" id="KW-1185">Reference proteome</keyword>
<gene>
    <name evidence="2" type="ORF">SAMN02745691_00761</name>
</gene>
<dbReference type="STRING" id="1122934.SAMN02745691_00761"/>